<evidence type="ECO:0000313" key="3">
    <source>
        <dbReference type="EMBL" id="MFC3810784.1"/>
    </source>
</evidence>
<evidence type="ECO:0000256" key="2">
    <source>
        <dbReference type="SAM" id="SignalP"/>
    </source>
</evidence>
<feature type="chain" id="PRO_5045062105" evidence="2">
    <location>
        <begin position="18"/>
        <end position="138"/>
    </location>
</feature>
<keyword evidence="1" id="KW-0812">Transmembrane</keyword>
<keyword evidence="1" id="KW-0472">Membrane</keyword>
<accession>A0ABV7YW45</accession>
<keyword evidence="4" id="KW-1185">Reference proteome</keyword>
<protein>
    <submittedName>
        <fullName evidence="3">Uncharacterized protein</fullName>
    </submittedName>
</protein>
<reference evidence="4" key="1">
    <citation type="journal article" date="2019" name="Int. J. Syst. Evol. Microbiol.">
        <title>The Global Catalogue of Microorganisms (GCM) 10K type strain sequencing project: providing services to taxonomists for standard genome sequencing and annotation.</title>
        <authorList>
            <consortium name="The Broad Institute Genomics Platform"/>
            <consortium name="The Broad Institute Genome Sequencing Center for Infectious Disease"/>
            <person name="Wu L."/>
            <person name="Ma J."/>
        </authorList>
    </citation>
    <scope>NUCLEOTIDE SEQUENCE [LARGE SCALE GENOMIC DNA]</scope>
    <source>
        <strain evidence="4">CECT 7956</strain>
    </source>
</reference>
<feature type="transmembrane region" description="Helical" evidence="1">
    <location>
        <begin position="116"/>
        <end position="137"/>
    </location>
</feature>
<gene>
    <name evidence="3" type="ORF">ACFOOI_08965</name>
</gene>
<proteinExistence type="predicted"/>
<feature type="transmembrane region" description="Helical" evidence="1">
    <location>
        <begin position="86"/>
        <end position="104"/>
    </location>
</feature>
<evidence type="ECO:0000256" key="1">
    <source>
        <dbReference type="SAM" id="Phobius"/>
    </source>
</evidence>
<dbReference type="Proteomes" id="UP001595616">
    <property type="component" value="Unassembled WGS sequence"/>
</dbReference>
<comment type="caution">
    <text evidence="3">The sequence shown here is derived from an EMBL/GenBank/DDBJ whole genome shotgun (WGS) entry which is preliminary data.</text>
</comment>
<dbReference type="EMBL" id="JBHRYQ010000001">
    <property type="protein sequence ID" value="MFC3810784.1"/>
    <property type="molecule type" value="Genomic_DNA"/>
</dbReference>
<keyword evidence="1" id="KW-1133">Transmembrane helix</keyword>
<organism evidence="3 4">
    <name type="scientific">Lacihabitans lacunae</name>
    <dbReference type="NCBI Taxonomy" id="1028214"/>
    <lineage>
        <taxon>Bacteria</taxon>
        <taxon>Pseudomonadati</taxon>
        <taxon>Bacteroidota</taxon>
        <taxon>Cytophagia</taxon>
        <taxon>Cytophagales</taxon>
        <taxon>Leadbetterellaceae</taxon>
        <taxon>Lacihabitans</taxon>
    </lineage>
</organism>
<dbReference type="RefSeq" id="WP_379837207.1">
    <property type="nucleotide sequence ID" value="NZ_JBHRYQ010000001.1"/>
</dbReference>
<feature type="signal peptide" evidence="2">
    <location>
        <begin position="1"/>
        <end position="17"/>
    </location>
</feature>
<sequence>MKKLLFALLLIPSASFAAGEFDYNNAVEENAFAELSDLEKFVEANPNQSITSIKNNHSELVEGINLEENTSATLTAFTEEMPLAGGFWWGCCLGIVGLALVYFITDNDKEQVKSALIGCVITTILIGVGGIINPFGWF</sequence>
<keyword evidence="2" id="KW-0732">Signal</keyword>
<evidence type="ECO:0000313" key="4">
    <source>
        <dbReference type="Proteomes" id="UP001595616"/>
    </source>
</evidence>
<name>A0ABV7YW45_9BACT</name>